<comment type="caution">
    <text evidence="6">The sequence shown here is derived from an EMBL/GenBank/DDBJ whole genome shotgun (WGS) entry which is preliminary data.</text>
</comment>
<evidence type="ECO:0000259" key="5">
    <source>
        <dbReference type="PROSITE" id="PS50043"/>
    </source>
</evidence>
<dbReference type="SMART" id="SM00421">
    <property type="entry name" value="HTH_LUXR"/>
    <property type="match status" value="1"/>
</dbReference>
<protein>
    <submittedName>
        <fullName evidence="6">Sigma factor-like helix-turn-helix DNA-binding protein</fullName>
    </submittedName>
</protein>
<dbReference type="InterPro" id="IPR000792">
    <property type="entry name" value="Tscrpt_reg_LuxR_C"/>
</dbReference>
<dbReference type="SUPFAM" id="SSF46894">
    <property type="entry name" value="C-terminal effector domain of the bipartite response regulators"/>
    <property type="match status" value="1"/>
</dbReference>
<name>A0ABV9HES4_9MICO</name>
<proteinExistence type="inferred from homology"/>
<sequence>MNQRVLPNMDFSAYVDSGRFSRPGRLRVLDQLARLQTERSRVSRAVECGQRVAARILGRGTIAINRNMALEVPSWRTLESIRNSGTIGQLAVSLPNNTIVMENGLRMTSIWHFDGLDPEVRLVLSAEDPAAYFFGYAPVQMKIVDNAEVFLDGPTIRGEPTVIAVRDAACLDAARGYWEAVRSTMYPCAAEAPAIESLSERQRRVVTLMLTCPSDEQIARRLGVSVRTVRTEVAAVLDLLDAPTRFVAGVRLREYLSAVIA</sequence>
<accession>A0ABV9HES4</accession>
<feature type="domain" description="HTH luxR-type" evidence="5">
    <location>
        <begin position="191"/>
        <end position="256"/>
    </location>
</feature>
<evidence type="ECO:0000256" key="2">
    <source>
        <dbReference type="ARBA" id="ARBA00023015"/>
    </source>
</evidence>
<keyword evidence="2" id="KW-0805">Transcription regulation</keyword>
<keyword evidence="4" id="KW-0804">Transcription</keyword>
<dbReference type="RefSeq" id="WP_377133241.1">
    <property type="nucleotide sequence ID" value="NZ_JBHSFI010000003.1"/>
</dbReference>
<comment type="similarity">
    <text evidence="1">Belongs to the sigma-70 factor family. ECF subfamily.</text>
</comment>
<dbReference type="PROSITE" id="PS50043">
    <property type="entry name" value="HTH_LUXR_2"/>
    <property type="match status" value="1"/>
</dbReference>
<evidence type="ECO:0000256" key="3">
    <source>
        <dbReference type="ARBA" id="ARBA00023082"/>
    </source>
</evidence>
<dbReference type="Gene3D" id="1.10.10.10">
    <property type="entry name" value="Winged helix-like DNA-binding domain superfamily/Winged helix DNA-binding domain"/>
    <property type="match status" value="1"/>
</dbReference>
<reference evidence="7" key="1">
    <citation type="journal article" date="2019" name="Int. J. Syst. Evol. Microbiol.">
        <title>The Global Catalogue of Microorganisms (GCM) 10K type strain sequencing project: providing services to taxonomists for standard genome sequencing and annotation.</title>
        <authorList>
            <consortium name="The Broad Institute Genomics Platform"/>
            <consortium name="The Broad Institute Genome Sequencing Center for Infectious Disease"/>
            <person name="Wu L."/>
            <person name="Ma J."/>
        </authorList>
    </citation>
    <scope>NUCLEOTIDE SEQUENCE [LARGE SCALE GENOMIC DNA]</scope>
    <source>
        <strain evidence="7">CCUG 42722</strain>
    </source>
</reference>
<evidence type="ECO:0000313" key="7">
    <source>
        <dbReference type="Proteomes" id="UP001596011"/>
    </source>
</evidence>
<dbReference type="InterPro" id="IPR013249">
    <property type="entry name" value="RNA_pol_sigma70_r4_t2"/>
</dbReference>
<gene>
    <name evidence="6" type="ORF">ACFO6V_06020</name>
</gene>
<evidence type="ECO:0000256" key="1">
    <source>
        <dbReference type="ARBA" id="ARBA00010641"/>
    </source>
</evidence>
<evidence type="ECO:0000256" key="4">
    <source>
        <dbReference type="ARBA" id="ARBA00023163"/>
    </source>
</evidence>
<keyword evidence="3" id="KW-0731">Sigma factor</keyword>
<dbReference type="EMBL" id="JBHSFI010000003">
    <property type="protein sequence ID" value="MFC4627784.1"/>
    <property type="molecule type" value="Genomic_DNA"/>
</dbReference>
<keyword evidence="7" id="KW-1185">Reference proteome</keyword>
<dbReference type="InterPro" id="IPR036388">
    <property type="entry name" value="WH-like_DNA-bd_sf"/>
</dbReference>
<dbReference type="Pfam" id="PF08281">
    <property type="entry name" value="Sigma70_r4_2"/>
    <property type="match status" value="1"/>
</dbReference>
<dbReference type="Proteomes" id="UP001596011">
    <property type="component" value="Unassembled WGS sequence"/>
</dbReference>
<organism evidence="6 7">
    <name type="scientific">Promicromonospora alba</name>
    <dbReference type="NCBI Taxonomy" id="1616110"/>
    <lineage>
        <taxon>Bacteria</taxon>
        <taxon>Bacillati</taxon>
        <taxon>Actinomycetota</taxon>
        <taxon>Actinomycetes</taxon>
        <taxon>Micrococcales</taxon>
        <taxon>Promicromonosporaceae</taxon>
        <taxon>Promicromonospora</taxon>
    </lineage>
</organism>
<evidence type="ECO:0000313" key="6">
    <source>
        <dbReference type="EMBL" id="MFC4627784.1"/>
    </source>
</evidence>
<dbReference type="InterPro" id="IPR016032">
    <property type="entry name" value="Sig_transdc_resp-reg_C-effctor"/>
</dbReference>